<protein>
    <submittedName>
        <fullName evidence="3">Uncharacterized protein</fullName>
    </submittedName>
</protein>
<reference evidence="4" key="1">
    <citation type="submission" date="2016-11" db="EMBL/GenBank/DDBJ databases">
        <authorList>
            <person name="Varghese N."/>
            <person name="Submissions S."/>
        </authorList>
    </citation>
    <scope>NUCLEOTIDE SEQUENCE [LARGE SCALE GENOMIC DNA]</scope>
    <source>
        <strain evidence="4">DSM 9756</strain>
    </source>
</reference>
<organism evidence="3 4">
    <name type="scientific">Desulfacinum infernum DSM 9756</name>
    <dbReference type="NCBI Taxonomy" id="1121391"/>
    <lineage>
        <taxon>Bacteria</taxon>
        <taxon>Pseudomonadati</taxon>
        <taxon>Thermodesulfobacteriota</taxon>
        <taxon>Syntrophobacteria</taxon>
        <taxon>Syntrophobacterales</taxon>
        <taxon>Syntrophobacteraceae</taxon>
        <taxon>Desulfacinum</taxon>
    </lineage>
</organism>
<evidence type="ECO:0000256" key="2">
    <source>
        <dbReference type="SAM" id="MobiDB-lite"/>
    </source>
</evidence>
<dbReference type="EMBL" id="FQVB01000025">
    <property type="protein sequence ID" value="SHF71329.1"/>
    <property type="molecule type" value="Genomic_DNA"/>
</dbReference>
<feature type="coiled-coil region" evidence="1">
    <location>
        <begin position="61"/>
        <end position="109"/>
    </location>
</feature>
<evidence type="ECO:0000313" key="4">
    <source>
        <dbReference type="Proteomes" id="UP000184076"/>
    </source>
</evidence>
<feature type="region of interest" description="Disordered" evidence="2">
    <location>
        <begin position="1"/>
        <end position="25"/>
    </location>
</feature>
<accession>A0A1M5DWJ6</accession>
<evidence type="ECO:0000313" key="3">
    <source>
        <dbReference type="EMBL" id="SHF71329.1"/>
    </source>
</evidence>
<evidence type="ECO:0000256" key="1">
    <source>
        <dbReference type="SAM" id="Coils"/>
    </source>
</evidence>
<dbReference type="AlphaFoldDB" id="A0A1M5DWJ6"/>
<feature type="compositionally biased region" description="Basic and acidic residues" evidence="2">
    <location>
        <begin position="1"/>
        <end position="11"/>
    </location>
</feature>
<dbReference type="Proteomes" id="UP000184076">
    <property type="component" value="Unassembled WGS sequence"/>
</dbReference>
<keyword evidence="1" id="KW-0175">Coiled coil</keyword>
<dbReference type="RefSeq" id="WP_073040008.1">
    <property type="nucleotide sequence ID" value="NZ_FQVB01000025.1"/>
</dbReference>
<keyword evidence="4" id="KW-1185">Reference proteome</keyword>
<proteinExistence type="predicted"/>
<name>A0A1M5DWJ6_9BACT</name>
<dbReference type="OrthoDB" id="5526073at2"/>
<sequence>MKDEEKKEELLPLHGCTPPVDSDGHPYTCEERKTVLTVKEQKVLQRILAVKEEASQLKTRLKELSPDVQEHEELRAQLEKRLEELKAFRRELEKEREKAAQERMELLGHV</sequence>
<gene>
    <name evidence="3" type="ORF">SAMN02745206_02520</name>
</gene>